<keyword evidence="5" id="KW-0804">Transcription</keyword>
<dbReference type="PROSITE" id="PS50043">
    <property type="entry name" value="HTH_LUXR_2"/>
    <property type="match status" value="1"/>
</dbReference>
<dbReference type="InterPro" id="IPR000792">
    <property type="entry name" value="Tscrpt_reg_LuxR_C"/>
</dbReference>
<evidence type="ECO:0000256" key="6">
    <source>
        <dbReference type="SAM" id="MobiDB-lite"/>
    </source>
</evidence>
<organism evidence="8 9">
    <name type="scientific">Pseudonocardia asaccharolytica DSM 44247 = NBRC 16224</name>
    <dbReference type="NCBI Taxonomy" id="1123024"/>
    <lineage>
        <taxon>Bacteria</taxon>
        <taxon>Bacillati</taxon>
        <taxon>Actinomycetota</taxon>
        <taxon>Actinomycetes</taxon>
        <taxon>Pseudonocardiales</taxon>
        <taxon>Pseudonocardiaceae</taxon>
        <taxon>Pseudonocardia</taxon>
    </lineage>
</organism>
<dbReference type="AlphaFoldDB" id="A0A511CZZ4"/>
<evidence type="ECO:0000259" key="7">
    <source>
        <dbReference type="PROSITE" id="PS50043"/>
    </source>
</evidence>
<feature type="region of interest" description="Disordered" evidence="6">
    <location>
        <begin position="584"/>
        <end position="613"/>
    </location>
</feature>
<keyword evidence="4" id="KW-0238">DNA-binding</keyword>
<sequence length="613" mass="65954">MATSAGRWSGATAQVSRAGSIRDRPIGAVTRHARLTGYLRAAAGLGSTSPLSFVWIGELAPDPPGSPEAGRRLRVRITAGRVAGSCEVELDPVEPDDVAGLSRRELQVLTLLACGLTNPDIAARLGVSRRTAATHVERVLGKLEVPSRAAAAALALDRELLALPLPGTSLGGLAPVGLLRLEAEVRGAADAMAPAPHRPRPLRRRPLVIGAVYPANSDSARDGQQMQRGAQLAVEEINRRGGIGGRLLEHLAVHADATRGAAIRAAVEQLVARDVDAITIGYTFERSRSGLAAQFGPASAAGCPLLHHSTSASAARLVADEPDRFGNVFQVCAQESAYGAGFLRTLNALRDSGRWSPRSRRLLVLDSADPDLTTFPAPALDTAERSGWQPAVDHISPLEPDWRAAVDRIHALDPAAVMIACFSAPQTARFLHRFRHTPTDALLYTLYSPSIPEFLEQAGPAAEDLLWATVTGRYNDRFGNEFGRRFRHRHHAEPGMSSAGIHYDIVHLLAATWSQCAAPHDFRLVNDLLRHRIHRGVNGSYHLGTANQTNLVYPDETADPSIAQAHLVYQIQAGQHRIIAPAPYPSAPFRPPAPEAARRPEAASRARRTHRRA</sequence>
<evidence type="ECO:0000256" key="1">
    <source>
        <dbReference type="ARBA" id="ARBA00010062"/>
    </source>
</evidence>
<evidence type="ECO:0000313" key="8">
    <source>
        <dbReference type="EMBL" id="GEL18115.1"/>
    </source>
</evidence>
<dbReference type="Gene3D" id="3.40.50.2300">
    <property type="match status" value="2"/>
</dbReference>
<dbReference type="GO" id="GO:0003677">
    <property type="term" value="F:DNA binding"/>
    <property type="evidence" value="ECO:0007669"/>
    <property type="project" value="UniProtKB-KW"/>
</dbReference>
<keyword evidence="9" id="KW-1185">Reference proteome</keyword>
<dbReference type="PANTHER" id="PTHR44688">
    <property type="entry name" value="DNA-BINDING TRANSCRIPTIONAL ACTIVATOR DEVR_DOSR"/>
    <property type="match status" value="1"/>
</dbReference>
<feature type="compositionally biased region" description="Pro residues" evidence="6">
    <location>
        <begin position="584"/>
        <end position="594"/>
    </location>
</feature>
<dbReference type="GO" id="GO:0006355">
    <property type="term" value="P:regulation of DNA-templated transcription"/>
    <property type="evidence" value="ECO:0007669"/>
    <property type="project" value="InterPro"/>
</dbReference>
<evidence type="ECO:0000313" key="9">
    <source>
        <dbReference type="Proteomes" id="UP000321328"/>
    </source>
</evidence>
<dbReference type="CDD" id="cd06170">
    <property type="entry name" value="LuxR_C_like"/>
    <property type="match status" value="1"/>
</dbReference>
<evidence type="ECO:0000256" key="4">
    <source>
        <dbReference type="ARBA" id="ARBA00023125"/>
    </source>
</evidence>
<dbReference type="RefSeq" id="WP_084796247.1">
    <property type="nucleotide sequence ID" value="NZ_AUII01000021.1"/>
</dbReference>
<dbReference type="InterPro" id="IPR016032">
    <property type="entry name" value="Sig_transdc_resp-reg_C-effctor"/>
</dbReference>
<dbReference type="OrthoDB" id="7337537at2"/>
<dbReference type="Gene3D" id="1.10.10.10">
    <property type="entry name" value="Winged helix-like DNA-binding domain superfamily/Winged helix DNA-binding domain"/>
    <property type="match status" value="1"/>
</dbReference>
<dbReference type="Proteomes" id="UP000321328">
    <property type="component" value="Unassembled WGS sequence"/>
</dbReference>
<gene>
    <name evidence="8" type="ORF">PA7_19520</name>
</gene>
<protein>
    <recommendedName>
        <fullName evidence="7">HTH luxR-type domain-containing protein</fullName>
    </recommendedName>
</protein>
<dbReference type="SMART" id="SM00421">
    <property type="entry name" value="HTH_LUXR"/>
    <property type="match status" value="1"/>
</dbReference>
<dbReference type="InterPro" id="IPR028081">
    <property type="entry name" value="Leu-bd"/>
</dbReference>
<evidence type="ECO:0000256" key="5">
    <source>
        <dbReference type="ARBA" id="ARBA00023163"/>
    </source>
</evidence>
<evidence type="ECO:0000256" key="2">
    <source>
        <dbReference type="ARBA" id="ARBA00022729"/>
    </source>
</evidence>
<dbReference type="InterPro" id="IPR028082">
    <property type="entry name" value="Peripla_BP_I"/>
</dbReference>
<comment type="similarity">
    <text evidence="1">Belongs to the leucine-binding protein family.</text>
</comment>
<dbReference type="EMBL" id="BJVI01000016">
    <property type="protein sequence ID" value="GEL18115.1"/>
    <property type="molecule type" value="Genomic_DNA"/>
</dbReference>
<dbReference type="Pfam" id="PF00196">
    <property type="entry name" value="GerE"/>
    <property type="match status" value="1"/>
</dbReference>
<evidence type="ECO:0000256" key="3">
    <source>
        <dbReference type="ARBA" id="ARBA00023015"/>
    </source>
</evidence>
<dbReference type="STRING" id="1123024.GCA_000423625_03755"/>
<keyword evidence="3" id="KW-0805">Transcription regulation</keyword>
<dbReference type="Pfam" id="PF13458">
    <property type="entry name" value="Peripla_BP_6"/>
    <property type="match status" value="1"/>
</dbReference>
<dbReference type="InterPro" id="IPR036388">
    <property type="entry name" value="WH-like_DNA-bd_sf"/>
</dbReference>
<reference evidence="8 9" key="1">
    <citation type="submission" date="2019-07" db="EMBL/GenBank/DDBJ databases">
        <title>Whole genome shotgun sequence of Pseudonocardia asaccharolytica NBRC 16224.</title>
        <authorList>
            <person name="Hosoyama A."/>
            <person name="Uohara A."/>
            <person name="Ohji S."/>
            <person name="Ichikawa N."/>
        </authorList>
    </citation>
    <scope>NUCLEOTIDE SEQUENCE [LARGE SCALE GENOMIC DNA]</scope>
    <source>
        <strain evidence="8 9">NBRC 16224</strain>
    </source>
</reference>
<comment type="caution">
    <text evidence="8">The sequence shown here is derived from an EMBL/GenBank/DDBJ whole genome shotgun (WGS) entry which is preliminary data.</text>
</comment>
<dbReference type="PANTHER" id="PTHR44688:SF16">
    <property type="entry name" value="DNA-BINDING TRANSCRIPTIONAL ACTIVATOR DEVR_DOSR"/>
    <property type="match status" value="1"/>
</dbReference>
<name>A0A511CZZ4_9PSEU</name>
<dbReference type="CDD" id="cd06268">
    <property type="entry name" value="PBP1_ABC_transporter_LIVBP-like"/>
    <property type="match status" value="1"/>
</dbReference>
<keyword evidence="2" id="KW-0732">Signal</keyword>
<feature type="domain" description="HTH luxR-type" evidence="7">
    <location>
        <begin position="94"/>
        <end position="159"/>
    </location>
</feature>
<dbReference type="PRINTS" id="PR00038">
    <property type="entry name" value="HTHLUXR"/>
</dbReference>
<proteinExistence type="inferred from homology"/>
<dbReference type="SUPFAM" id="SSF46894">
    <property type="entry name" value="C-terminal effector domain of the bipartite response regulators"/>
    <property type="match status" value="1"/>
</dbReference>
<accession>A0A511CZZ4</accession>
<dbReference type="SUPFAM" id="SSF53822">
    <property type="entry name" value="Periplasmic binding protein-like I"/>
    <property type="match status" value="1"/>
</dbReference>